<dbReference type="Proteomes" id="UP001285441">
    <property type="component" value="Unassembled WGS sequence"/>
</dbReference>
<keyword evidence="1" id="KW-0732">Signal</keyword>
<dbReference type="GO" id="GO:0016702">
    <property type="term" value="F:oxidoreductase activity, acting on single donors with incorporation of molecular oxygen, incorporation of two atoms of oxygen"/>
    <property type="evidence" value="ECO:0007669"/>
    <property type="project" value="InterPro"/>
</dbReference>
<dbReference type="PANTHER" id="PTHR34315">
    <property type="match status" value="1"/>
</dbReference>
<dbReference type="Pfam" id="PF00775">
    <property type="entry name" value="Dioxygenase_C"/>
    <property type="match status" value="1"/>
</dbReference>
<feature type="chain" id="PRO_5042144581" evidence="1">
    <location>
        <begin position="20"/>
        <end position="354"/>
    </location>
</feature>
<reference evidence="3" key="1">
    <citation type="journal article" date="2023" name="Mol. Phylogenet. Evol.">
        <title>Genome-scale phylogeny and comparative genomics of the fungal order Sordariales.</title>
        <authorList>
            <person name="Hensen N."/>
            <person name="Bonometti L."/>
            <person name="Westerberg I."/>
            <person name="Brannstrom I.O."/>
            <person name="Guillou S."/>
            <person name="Cros-Aarteil S."/>
            <person name="Calhoun S."/>
            <person name="Haridas S."/>
            <person name="Kuo A."/>
            <person name="Mondo S."/>
            <person name="Pangilinan J."/>
            <person name="Riley R."/>
            <person name="LaButti K."/>
            <person name="Andreopoulos B."/>
            <person name="Lipzen A."/>
            <person name="Chen C."/>
            <person name="Yan M."/>
            <person name="Daum C."/>
            <person name="Ng V."/>
            <person name="Clum A."/>
            <person name="Steindorff A."/>
            <person name="Ohm R.A."/>
            <person name="Martin F."/>
            <person name="Silar P."/>
            <person name="Natvig D.O."/>
            <person name="Lalanne C."/>
            <person name="Gautier V."/>
            <person name="Ament-Velasquez S.L."/>
            <person name="Kruys A."/>
            <person name="Hutchinson M.I."/>
            <person name="Powell A.J."/>
            <person name="Barry K."/>
            <person name="Miller A.N."/>
            <person name="Grigoriev I.V."/>
            <person name="Debuchy R."/>
            <person name="Gladieux P."/>
            <person name="Hiltunen Thoren M."/>
            <person name="Johannesson H."/>
        </authorList>
    </citation>
    <scope>NUCLEOTIDE SEQUENCE</scope>
    <source>
        <strain evidence="3">CBS 232.78</strain>
    </source>
</reference>
<keyword evidence="3" id="KW-0560">Oxidoreductase</keyword>
<sequence length="354" mass="38471">MALKNLLSSLLLAAPLALAHPGHHEEVYAHSALPLERKSLDHCAQHFSAPEFVERTVEIHGREFARLRRQLGYVDETPKLKPRDYISVSKIDHKSSKAVTKGMELSTLFADSGACMLMPAVDQGPLYVQGEQIRKNITENEPGIKMTLAIQVVDYKTCKTVPNAYVDIWSSNSTGIYTGVQGYPGMGDPKDKGILKLTALRGVQPTDDHGVAAFDGLMPGHYDGRATHIHAIVYLGAKKEANNTITGGKAAHIGQLYFDQSLITATDKFAPYSSNKNKVLLNTGDFLFRQGANGDDPIVRYALVGKTLDEGVFAWIRFGVNQNANKPVSPAAFMTSSGGVMNPKGPVDQMYGDG</sequence>
<feature type="domain" description="Intradiol ring-cleavage dioxygenases" evidence="2">
    <location>
        <begin position="124"/>
        <end position="229"/>
    </location>
</feature>
<name>A0AAE0K4H6_9PEZI</name>
<dbReference type="GO" id="GO:0008199">
    <property type="term" value="F:ferric iron binding"/>
    <property type="evidence" value="ECO:0007669"/>
    <property type="project" value="InterPro"/>
</dbReference>
<gene>
    <name evidence="3" type="ORF">B0H63DRAFT_367037</name>
</gene>
<evidence type="ECO:0000259" key="2">
    <source>
        <dbReference type="Pfam" id="PF00775"/>
    </source>
</evidence>
<evidence type="ECO:0000313" key="4">
    <source>
        <dbReference type="Proteomes" id="UP001285441"/>
    </source>
</evidence>
<dbReference type="EMBL" id="JAULSW010000009">
    <property type="protein sequence ID" value="KAK3369906.1"/>
    <property type="molecule type" value="Genomic_DNA"/>
</dbReference>
<proteinExistence type="predicted"/>
<dbReference type="PANTHER" id="PTHR34315:SF1">
    <property type="entry name" value="INTRADIOL RING-CLEAVAGE DIOXYGENASES DOMAIN-CONTAINING PROTEIN-RELATED"/>
    <property type="match status" value="1"/>
</dbReference>
<dbReference type="SUPFAM" id="SSF49482">
    <property type="entry name" value="Aromatic compound dioxygenase"/>
    <property type="match status" value="1"/>
</dbReference>
<dbReference type="InterPro" id="IPR015889">
    <property type="entry name" value="Intradiol_dOase_core"/>
</dbReference>
<dbReference type="AlphaFoldDB" id="A0AAE0K4H6"/>
<organism evidence="3 4">
    <name type="scientific">Podospora didyma</name>
    <dbReference type="NCBI Taxonomy" id="330526"/>
    <lineage>
        <taxon>Eukaryota</taxon>
        <taxon>Fungi</taxon>
        <taxon>Dikarya</taxon>
        <taxon>Ascomycota</taxon>
        <taxon>Pezizomycotina</taxon>
        <taxon>Sordariomycetes</taxon>
        <taxon>Sordariomycetidae</taxon>
        <taxon>Sordariales</taxon>
        <taxon>Podosporaceae</taxon>
        <taxon>Podospora</taxon>
    </lineage>
</organism>
<dbReference type="CDD" id="cd03457">
    <property type="entry name" value="intradiol_dioxygenase_like"/>
    <property type="match status" value="1"/>
</dbReference>
<dbReference type="Gene3D" id="2.60.130.10">
    <property type="entry name" value="Aromatic compound dioxygenase"/>
    <property type="match status" value="1"/>
</dbReference>
<comment type="caution">
    <text evidence="3">The sequence shown here is derived from an EMBL/GenBank/DDBJ whole genome shotgun (WGS) entry which is preliminary data.</text>
</comment>
<accession>A0AAE0K4H6</accession>
<reference evidence="3" key="2">
    <citation type="submission" date="2023-06" db="EMBL/GenBank/DDBJ databases">
        <authorList>
            <consortium name="Lawrence Berkeley National Laboratory"/>
            <person name="Haridas S."/>
            <person name="Hensen N."/>
            <person name="Bonometti L."/>
            <person name="Westerberg I."/>
            <person name="Brannstrom I.O."/>
            <person name="Guillou S."/>
            <person name="Cros-Aarteil S."/>
            <person name="Calhoun S."/>
            <person name="Kuo A."/>
            <person name="Mondo S."/>
            <person name="Pangilinan J."/>
            <person name="Riley R."/>
            <person name="LaButti K."/>
            <person name="Andreopoulos B."/>
            <person name="Lipzen A."/>
            <person name="Chen C."/>
            <person name="Yanf M."/>
            <person name="Daum C."/>
            <person name="Ng V."/>
            <person name="Clum A."/>
            <person name="Steindorff A."/>
            <person name="Ohm R."/>
            <person name="Martin F."/>
            <person name="Silar P."/>
            <person name="Natvig D."/>
            <person name="Lalanne C."/>
            <person name="Gautier V."/>
            <person name="Ament-velasquez S.L."/>
            <person name="Kruys A."/>
            <person name="Hutchinson M.I."/>
            <person name="Powell A.J."/>
            <person name="Barry K."/>
            <person name="Miller A.N."/>
            <person name="Grigoriev I.V."/>
            <person name="Debuchy R."/>
            <person name="Gladieux P."/>
            <person name="Thoren M.H."/>
            <person name="Johannesson H."/>
        </authorList>
    </citation>
    <scope>NUCLEOTIDE SEQUENCE</scope>
    <source>
        <strain evidence="3">CBS 232.78</strain>
    </source>
</reference>
<keyword evidence="3" id="KW-0223">Dioxygenase</keyword>
<feature type="signal peptide" evidence="1">
    <location>
        <begin position="1"/>
        <end position="19"/>
    </location>
</feature>
<dbReference type="InterPro" id="IPR000627">
    <property type="entry name" value="Intradiol_dOase_C"/>
</dbReference>
<keyword evidence="4" id="KW-1185">Reference proteome</keyword>
<protein>
    <submittedName>
        <fullName evidence="3">Intradiol ring-cleavage dioxygenase</fullName>
    </submittedName>
</protein>
<feature type="non-terminal residue" evidence="3">
    <location>
        <position position="1"/>
    </location>
</feature>
<evidence type="ECO:0000313" key="3">
    <source>
        <dbReference type="EMBL" id="KAK3369906.1"/>
    </source>
</evidence>
<evidence type="ECO:0000256" key="1">
    <source>
        <dbReference type="SAM" id="SignalP"/>
    </source>
</evidence>